<reference evidence="1" key="1">
    <citation type="submission" date="2023-10" db="EMBL/GenBank/DDBJ databases">
        <title>Genome assembly of Pristionchus species.</title>
        <authorList>
            <person name="Yoshida K."/>
            <person name="Sommer R.J."/>
        </authorList>
    </citation>
    <scope>NUCLEOTIDE SEQUENCE</scope>
    <source>
        <strain evidence="1">RS0144</strain>
    </source>
</reference>
<name>A0AAV5TK97_9BILA</name>
<evidence type="ECO:0000313" key="1">
    <source>
        <dbReference type="EMBL" id="GMS94726.1"/>
    </source>
</evidence>
<feature type="non-terminal residue" evidence="1">
    <location>
        <position position="1"/>
    </location>
</feature>
<organism evidence="1 2">
    <name type="scientific">Pristionchus entomophagus</name>
    <dbReference type="NCBI Taxonomy" id="358040"/>
    <lineage>
        <taxon>Eukaryota</taxon>
        <taxon>Metazoa</taxon>
        <taxon>Ecdysozoa</taxon>
        <taxon>Nematoda</taxon>
        <taxon>Chromadorea</taxon>
        <taxon>Rhabditida</taxon>
        <taxon>Rhabditina</taxon>
        <taxon>Diplogasteromorpha</taxon>
        <taxon>Diplogasteroidea</taxon>
        <taxon>Neodiplogasteridae</taxon>
        <taxon>Pristionchus</taxon>
    </lineage>
</organism>
<gene>
    <name evidence="1" type="ORF">PENTCL1PPCAC_16901</name>
</gene>
<accession>A0AAV5TK97</accession>
<proteinExistence type="predicted"/>
<keyword evidence="2" id="KW-1185">Reference proteome</keyword>
<dbReference type="EMBL" id="BTSX01000004">
    <property type="protein sequence ID" value="GMS94726.1"/>
    <property type="molecule type" value="Genomic_DNA"/>
</dbReference>
<dbReference type="AlphaFoldDB" id="A0AAV5TK97"/>
<protein>
    <submittedName>
        <fullName evidence="1">Uncharacterized protein</fullName>
    </submittedName>
</protein>
<sequence>RHSLHVHSSSWFPAHSHDVGSGDVRCIEHLTSESCNLFSSNVSIVESERVTTLIPFKGDLSFHSFSSIHREKEVARG</sequence>
<dbReference type="Proteomes" id="UP001432027">
    <property type="component" value="Unassembled WGS sequence"/>
</dbReference>
<comment type="caution">
    <text evidence="1">The sequence shown here is derived from an EMBL/GenBank/DDBJ whole genome shotgun (WGS) entry which is preliminary data.</text>
</comment>
<evidence type="ECO:0000313" key="2">
    <source>
        <dbReference type="Proteomes" id="UP001432027"/>
    </source>
</evidence>